<evidence type="ECO:0000313" key="3">
    <source>
        <dbReference type="Proteomes" id="UP000028643"/>
    </source>
</evidence>
<evidence type="ECO:0000313" key="2">
    <source>
        <dbReference type="EMBL" id="KFE45859.1"/>
    </source>
</evidence>
<accession>A0A085URP6</accession>
<dbReference type="AlphaFoldDB" id="A0A085URP6"/>
<dbReference type="Pfam" id="PF09526">
    <property type="entry name" value="DUF2387"/>
    <property type="match status" value="1"/>
</dbReference>
<protein>
    <submittedName>
        <fullName evidence="2">DNA-binding protein</fullName>
    </submittedName>
</protein>
<keyword evidence="2" id="KW-0238">DNA-binding</keyword>
<evidence type="ECO:0000256" key="1">
    <source>
        <dbReference type="SAM" id="MobiDB-lite"/>
    </source>
</evidence>
<comment type="caution">
    <text evidence="2">The sequence shown here is derived from an EMBL/GenBank/DDBJ whole genome shotgun (WGS) entry which is preliminary data.</text>
</comment>
<dbReference type="PATRIC" id="fig|317.174.peg.5300"/>
<dbReference type="Proteomes" id="UP000028643">
    <property type="component" value="Unassembled WGS sequence"/>
</dbReference>
<proteinExistence type="predicted"/>
<name>A0A085URP6_PSESX</name>
<dbReference type="InterPro" id="IPR012658">
    <property type="entry name" value="YheV"/>
</dbReference>
<dbReference type="eggNOG" id="COG3529">
    <property type="taxonomic scope" value="Bacteria"/>
</dbReference>
<feature type="region of interest" description="Disordered" evidence="1">
    <location>
        <begin position="65"/>
        <end position="95"/>
    </location>
</feature>
<dbReference type="EMBL" id="JPQT01000141">
    <property type="protein sequence ID" value="KFE45859.1"/>
    <property type="molecule type" value="Genomic_DNA"/>
</dbReference>
<gene>
    <name evidence="2" type="ORF">IV02_25960</name>
</gene>
<reference evidence="2 3" key="1">
    <citation type="submission" date="2014-07" db="EMBL/GenBank/DDBJ databases">
        <title>Draft Genome Sequences of Environmental Pseudomonas syringae strains.</title>
        <authorList>
            <person name="Baltrus D.A."/>
            <person name="Berge O."/>
            <person name="Morris C."/>
        </authorList>
    </citation>
    <scope>NUCLEOTIDE SEQUENCE [LARGE SCALE GENOMIC DNA]</scope>
    <source>
        <strain evidence="2 3">CEB003</strain>
    </source>
</reference>
<dbReference type="NCBIfam" id="TIGR02443">
    <property type="entry name" value="YheV family putative zinc ribbon protein"/>
    <property type="match status" value="1"/>
</dbReference>
<dbReference type="GO" id="GO:0003677">
    <property type="term" value="F:DNA binding"/>
    <property type="evidence" value="ECO:0007669"/>
    <property type="project" value="UniProtKB-KW"/>
</dbReference>
<dbReference type="RefSeq" id="WP_020293386.1">
    <property type="nucleotide sequence ID" value="NZ_JPQT01000141.1"/>
</dbReference>
<sequence length="95" mass="10394">MTDTPVIITKKRFIAGAVCPACSEPDKLMMWNENDVPHRECVGCGYSDTLNDQGQSIPKELGTRVNKPAAKPADPKVQGVQFFPNPKLKKPVDPS</sequence>
<organism evidence="2 3">
    <name type="scientific">Pseudomonas syringae</name>
    <dbReference type="NCBI Taxonomy" id="317"/>
    <lineage>
        <taxon>Bacteria</taxon>
        <taxon>Pseudomonadati</taxon>
        <taxon>Pseudomonadota</taxon>
        <taxon>Gammaproteobacteria</taxon>
        <taxon>Pseudomonadales</taxon>
        <taxon>Pseudomonadaceae</taxon>
        <taxon>Pseudomonas</taxon>
    </lineage>
</organism>